<dbReference type="PANTHER" id="PTHR46654:SF1">
    <property type="entry name" value="E3 UBIQUITIN-PROTEIN LIGASE HECTD3"/>
    <property type="match status" value="1"/>
</dbReference>
<dbReference type="Proteomes" id="UP000008312">
    <property type="component" value="Unassembled WGS sequence"/>
</dbReference>
<dbReference type="Gene3D" id="3.90.1750.10">
    <property type="entry name" value="Hect, E3 ligase catalytic domains"/>
    <property type="match status" value="1"/>
</dbReference>
<keyword evidence="5" id="KW-1185">Reference proteome</keyword>
<dbReference type="AlphaFoldDB" id="D8LXA8"/>
<gene>
    <name evidence="4" type="ORF">GSBLH_T00001149001</name>
</gene>
<dbReference type="InParanoid" id="D8LXA8"/>
<name>D8LXA8_BLAHO</name>
<dbReference type="Pfam" id="PF00632">
    <property type="entry name" value="HECT"/>
    <property type="match status" value="1"/>
</dbReference>
<dbReference type="RefSeq" id="XP_012894951.1">
    <property type="nucleotide sequence ID" value="XM_013039497.1"/>
</dbReference>
<dbReference type="SMART" id="SM00119">
    <property type="entry name" value="HECTc"/>
    <property type="match status" value="1"/>
</dbReference>
<dbReference type="EMBL" id="FN668639">
    <property type="protein sequence ID" value="CBK20903.2"/>
    <property type="molecule type" value="Genomic_DNA"/>
</dbReference>
<protein>
    <recommendedName>
        <fullName evidence="3">HECT domain-containing protein</fullName>
    </recommendedName>
</protein>
<feature type="active site" description="Glycyl thioester intermediate" evidence="2">
    <location>
        <position position="1091"/>
    </location>
</feature>
<evidence type="ECO:0000259" key="3">
    <source>
        <dbReference type="PROSITE" id="PS50237"/>
    </source>
</evidence>
<evidence type="ECO:0000256" key="2">
    <source>
        <dbReference type="PROSITE-ProRule" id="PRU00104"/>
    </source>
</evidence>
<evidence type="ECO:0000313" key="4">
    <source>
        <dbReference type="EMBL" id="CBK20903.2"/>
    </source>
</evidence>
<evidence type="ECO:0000256" key="1">
    <source>
        <dbReference type="ARBA" id="ARBA00022786"/>
    </source>
</evidence>
<dbReference type="PROSITE" id="PS50237">
    <property type="entry name" value="HECT"/>
    <property type="match status" value="1"/>
</dbReference>
<proteinExistence type="predicted"/>
<keyword evidence="1 2" id="KW-0833">Ubl conjugation pathway</keyword>
<dbReference type="PANTHER" id="PTHR46654">
    <property type="entry name" value="E3 UBIQUITIN-PROTEIN LIGASE HECTD3"/>
    <property type="match status" value="1"/>
</dbReference>
<reference evidence="4" key="1">
    <citation type="submission" date="2010-02" db="EMBL/GenBank/DDBJ databases">
        <title>Sequencing and annotation of the Blastocystis hominis genome.</title>
        <authorList>
            <person name="Wincker P."/>
        </authorList>
    </citation>
    <scope>NUCLEOTIDE SEQUENCE</scope>
    <source>
        <strain evidence="4">Singapore isolate B</strain>
    </source>
</reference>
<dbReference type="InterPro" id="IPR035983">
    <property type="entry name" value="Hect_E3_ubiquitin_ligase"/>
</dbReference>
<dbReference type="Gene3D" id="3.30.2160.10">
    <property type="entry name" value="Hect, E3 ligase catalytic domain"/>
    <property type="match status" value="1"/>
</dbReference>
<organism evidence="4">
    <name type="scientific">Blastocystis hominis</name>
    <dbReference type="NCBI Taxonomy" id="12968"/>
    <lineage>
        <taxon>Eukaryota</taxon>
        <taxon>Sar</taxon>
        <taxon>Stramenopiles</taxon>
        <taxon>Bigyra</taxon>
        <taxon>Opalozoa</taxon>
        <taxon>Opalinata</taxon>
        <taxon>Blastocystidae</taxon>
        <taxon>Blastocystis</taxon>
    </lineage>
</organism>
<feature type="domain" description="HECT" evidence="3">
    <location>
        <begin position="786"/>
        <end position="1125"/>
    </location>
</feature>
<dbReference type="OrthoDB" id="239701at2759"/>
<dbReference type="GO" id="GO:0004842">
    <property type="term" value="F:ubiquitin-protein transferase activity"/>
    <property type="evidence" value="ECO:0007669"/>
    <property type="project" value="InterPro"/>
</dbReference>
<dbReference type="SUPFAM" id="SSF56204">
    <property type="entry name" value="Hect, E3 ligase catalytic domain"/>
    <property type="match status" value="1"/>
</dbReference>
<evidence type="ECO:0000313" key="5">
    <source>
        <dbReference type="Proteomes" id="UP000008312"/>
    </source>
</evidence>
<dbReference type="Gene3D" id="3.30.2410.10">
    <property type="entry name" value="Hect, E3 ligase catalytic domain"/>
    <property type="match status" value="1"/>
</dbReference>
<dbReference type="InterPro" id="IPR000569">
    <property type="entry name" value="HECT_dom"/>
</dbReference>
<dbReference type="InterPro" id="IPR042469">
    <property type="entry name" value="HECTD3"/>
</dbReference>
<accession>D8LXA8</accession>
<sequence length="1125" mass="128333">MDSTVSYLMEMKKDFILKISEENRQITPIGGKVEDVSVLNDLETSIRQPLIAEPVKSAALTPSLLSTMFPPFSRLQCADNVRTDGVARSSSLYGVISCVSKEDLVYSPVSPTGVITAISNGKVRLSVLDPETGIVEDRSYDESEVRVQKYRLLFHLDDVQHLRGIVGRLCVALLQLWSRETMISLLYLMQPRLDVIDSCKMNSYDIVRLMKFIYLTQKTSQSWTSTFHETMTLESCQFKLLQLAIRQIVSTSPRALTLIQAFMDGTWDDTDNNKVTLYVPPEDERLSMESASLRQLTLSSISIGNFTNNCVYVSSLHPSFPKTKYSDKITIPGAAGLRIIFDRQCYLDPTHASLSFYQDEAMNQSIARFSGTADAFCSFTVRGNTVRFTYESNVSTGDQWGYGFMVQPFENVNWSCDADVLSSRCFDWNCYAYDLLIDISKNYKFDKDDFFNRTLNNLVLYLQTSGMPFKMRVVELLSRLITSSQITVTAHPDVSGMMTVVLRYCENIDRNTIVPSQLPLLLDFLLTYTLKEEIDAASLKENQSSMIAPWVENVPEVKKDSLLEQLTSVHLLTRCIYYRAPIPAKYLRVIMEATGLPWTEPNYRLAVEAMRSFSPLMDEDLLTAFEIFAQQSKSSLLDVDARSYALTDDDKARYYALRDVDPVHLRLRIALLQFYNRQLQPCMHLIELMNASGKDERTLGSLITSISLYVFPTIKENVLEMSIKQTEYSGQAAYPIVELDNRRIFTELERSGDDMDNDSHSAINSECMFAQFCRQMQRFPVSVLRAKLDSKDRLVAIKYKGEQGLDWGGLYRDAVERCVEDLFSDHIDLFIPCPNAMNDQETEERFIPNPRYRDSSEALEMYRFVGNLIGVSLRTKHLLSFELSPQIWKTIVGDEVTEEDIKAVDSGLISTLQQVREYSESDGVDEFPFVFDMVFAILDSAGNEVELLPSGSQIAVTFHNRLKFCKMALEARINEARQAAEAIAAGVYALVPQRALSLFTWEQLERTVKGVPEISVELLKKHTVYIGWTESHPVVKQFWNVMEGLTDKDRSQFLRFTWGRSKLPKSESWPRPFKLTYKNAGDYMLPVAHTCFFQLELPQYSSEQIMRERLLVAIHYGSSGEFIMQ</sequence>
<dbReference type="GeneID" id="24918426"/>